<evidence type="ECO:0000256" key="1">
    <source>
        <dbReference type="SAM" id="MobiDB-lite"/>
    </source>
</evidence>
<organism evidence="2 3">
    <name type="scientific">Mycoplasma nasistruthionis</name>
    <dbReference type="NCBI Taxonomy" id="353852"/>
    <lineage>
        <taxon>Bacteria</taxon>
        <taxon>Bacillati</taxon>
        <taxon>Mycoplasmatota</taxon>
        <taxon>Mollicutes</taxon>
        <taxon>Mycoplasmataceae</taxon>
        <taxon>Mycoplasma</taxon>
    </lineage>
</organism>
<proteinExistence type="predicted"/>
<protein>
    <submittedName>
        <fullName evidence="2">Uncharacterized protein</fullName>
    </submittedName>
</protein>
<evidence type="ECO:0000313" key="3">
    <source>
        <dbReference type="Proteomes" id="UP000305457"/>
    </source>
</evidence>
<sequence>MKKTVKIMLVFATFGLIATSAGLGGYFIYQAKNSAKSADLNNQNNLNNSTDPNKETRKILLNANEKQPEISPISNNEINPDDPVNKFLKKEVPEKKVLNLADETKPVSNPKVQDDTNRLKRLTFNSNPVNKRVINDSPETGENAMPVAKPRGDDVDITEIHPGPILEEDEIVQPDPNTHVLNNISNNIDRFELNGISAEFIESNINSDMSTSQEYNQKMLKIDQNARVLWKSAQAIAFARSNLYRLNPYTDDLFAKEEIWYKKMLTNIAEDNYAQISSRLQDHVQQRVEKLHSLLKDSFNKFYDIENYILQNVVTGNQLSEEIMQKARDYAMKFGGDLMVKYASLGGWVITPNNAEEYAIKIHQLCFEIRNIFQEADTKLQQLVEWIGNQLDLYKNNITNNTSKVELTQTKVLGFLNLKSIENRLKQQINSDSAMFNSLSENQGIDQDTQRLVIKYLTSKYQNLQENIKEFYNNYKKNIESNNTEVDELWSTFLSQLNLVTLRPNLENSYEFLSNAINATDAFTNKLNELFSNKTNATIDIYNEFNQAIITKNQLLEETTEQRLNLFYEINLSKKHIKELNTYKNSFTIADHKLSEKLLNNTVTLVEKLGNVERMKQLLTRNRSYMLRIDETIKKESKSVQLNTEEYNLLQTKFNSFNTGEKQGALIKGLESYKSFVELLSLFDDNLSNNLWNDNQTILLRLKSSGEFDVNAYAQGVKVITQYQNAANSAFAGFYKRATNVLNVYILPIRELVKRVNDRFNVDNARIENSGTEYENWYTATLNNRASVQKQVDKLVADLSDVIDTESDRYKQLNDQLKENLGYLYDYDISLQPSSFGVIFQRETAPLFRKSLDYQSKNLSDLLTKFSAFYSKWST</sequence>
<dbReference type="KEGG" id="mnh:FG904_01500"/>
<dbReference type="AlphaFoldDB" id="A0A5B7XUZ5"/>
<dbReference type="Proteomes" id="UP000305457">
    <property type="component" value="Chromosome"/>
</dbReference>
<dbReference type="RefSeq" id="WP_139592169.1">
    <property type="nucleotide sequence ID" value="NZ_CP040825.1"/>
</dbReference>
<dbReference type="EMBL" id="CP040825">
    <property type="protein sequence ID" value="QCZ36686.1"/>
    <property type="molecule type" value="Genomic_DNA"/>
</dbReference>
<evidence type="ECO:0000313" key="2">
    <source>
        <dbReference type="EMBL" id="QCZ36686.1"/>
    </source>
</evidence>
<accession>A0A5B7XUZ5</accession>
<gene>
    <name evidence="2" type="ORF">FG904_01500</name>
</gene>
<name>A0A5B7XUZ5_9MOLU</name>
<feature type="region of interest" description="Disordered" evidence="1">
    <location>
        <begin position="129"/>
        <end position="156"/>
    </location>
</feature>
<reference evidence="2 3" key="1">
    <citation type="submission" date="2019-06" db="EMBL/GenBank/DDBJ databases">
        <title>Mycoplasma sp. 2F1A isolated from ostrich.</title>
        <authorList>
            <person name="Spergser J."/>
        </authorList>
    </citation>
    <scope>NUCLEOTIDE SEQUENCE [LARGE SCALE GENOMIC DNA]</scope>
    <source>
        <strain evidence="2 3">2F1A</strain>
    </source>
</reference>